<dbReference type="GO" id="GO:0008757">
    <property type="term" value="F:S-adenosylmethionine-dependent methyltransferase activity"/>
    <property type="evidence" value="ECO:0007669"/>
    <property type="project" value="InterPro"/>
</dbReference>
<reference evidence="2 3" key="1">
    <citation type="journal article" date="2016" name="Nat. Commun.">
        <title>Thousands of microbial genomes shed light on interconnected biogeochemical processes in an aquifer system.</title>
        <authorList>
            <person name="Anantharaman K."/>
            <person name="Brown C.T."/>
            <person name="Hug L.A."/>
            <person name="Sharon I."/>
            <person name="Castelle C.J."/>
            <person name="Probst A.J."/>
            <person name="Thomas B.C."/>
            <person name="Singh A."/>
            <person name="Wilkins M.J."/>
            <person name="Karaoz U."/>
            <person name="Brodie E.L."/>
            <person name="Williams K.H."/>
            <person name="Hubbard S.S."/>
            <person name="Banfield J.F."/>
        </authorList>
    </citation>
    <scope>NUCLEOTIDE SEQUENCE [LARGE SCALE GENOMIC DNA]</scope>
</reference>
<dbReference type="EMBL" id="MEWA01000050">
    <property type="protein sequence ID" value="OGC68293.1"/>
    <property type="molecule type" value="Genomic_DNA"/>
</dbReference>
<dbReference type="Gene3D" id="3.40.50.150">
    <property type="entry name" value="Vaccinia Virus protein VP39"/>
    <property type="match status" value="1"/>
</dbReference>
<evidence type="ECO:0000313" key="2">
    <source>
        <dbReference type="EMBL" id="OGC68293.1"/>
    </source>
</evidence>
<feature type="domain" description="Methyltransferase type 11" evidence="1">
    <location>
        <begin position="17"/>
        <end position="107"/>
    </location>
</feature>
<proteinExistence type="predicted"/>
<dbReference type="AlphaFoldDB" id="A0A1F4WH86"/>
<evidence type="ECO:0000313" key="3">
    <source>
        <dbReference type="Proteomes" id="UP000179113"/>
    </source>
</evidence>
<name>A0A1F4WH86_UNCKA</name>
<protein>
    <recommendedName>
        <fullName evidence="1">Methyltransferase type 11 domain-containing protein</fullName>
    </recommendedName>
</protein>
<evidence type="ECO:0000259" key="1">
    <source>
        <dbReference type="Pfam" id="PF08241"/>
    </source>
</evidence>
<sequence length="195" mass="22086">MCAYYFQKLISKDDTVVDVAAGRCEFINAIKCKRKIAVDLNVETKKYADKSVEVLKIDALKLTSKLGGKVNVVFMSNFLEHLGTKRDVLTLFNQVNKILVSSGRVIILQPNINLAKEKYWDFIDHHIALNDKSVVEALEVSGFEMERSIVRFLPYSTKSIFPISPVLVKIYLLLPAFLRPFAGQSLFVARKVTNE</sequence>
<dbReference type="Pfam" id="PF08241">
    <property type="entry name" value="Methyltransf_11"/>
    <property type="match status" value="1"/>
</dbReference>
<dbReference type="SUPFAM" id="SSF53335">
    <property type="entry name" value="S-adenosyl-L-methionine-dependent methyltransferases"/>
    <property type="match status" value="1"/>
</dbReference>
<accession>A0A1F4WH86</accession>
<gene>
    <name evidence="2" type="ORF">A2415_01860</name>
</gene>
<dbReference type="InterPro" id="IPR029063">
    <property type="entry name" value="SAM-dependent_MTases_sf"/>
</dbReference>
<dbReference type="Proteomes" id="UP000179113">
    <property type="component" value="Unassembled WGS sequence"/>
</dbReference>
<comment type="caution">
    <text evidence="2">The sequence shown here is derived from an EMBL/GenBank/DDBJ whole genome shotgun (WGS) entry which is preliminary data.</text>
</comment>
<organism evidence="2 3">
    <name type="scientific">candidate division WWE3 bacterium RIFOXYC1_FULL_39_7</name>
    <dbReference type="NCBI Taxonomy" id="1802643"/>
    <lineage>
        <taxon>Bacteria</taxon>
        <taxon>Katanobacteria</taxon>
    </lineage>
</organism>
<dbReference type="InterPro" id="IPR013216">
    <property type="entry name" value="Methyltransf_11"/>
</dbReference>